<dbReference type="InterPro" id="IPR009057">
    <property type="entry name" value="Homeodomain-like_sf"/>
</dbReference>
<dbReference type="Proteomes" id="UP001611580">
    <property type="component" value="Unassembled WGS sequence"/>
</dbReference>
<dbReference type="Gene3D" id="1.10.10.60">
    <property type="entry name" value="Homeodomain-like"/>
    <property type="match status" value="1"/>
</dbReference>
<evidence type="ECO:0000256" key="2">
    <source>
        <dbReference type="ARBA" id="ARBA00023125"/>
    </source>
</evidence>
<dbReference type="EMBL" id="JBIRYI010000003">
    <property type="protein sequence ID" value="MFI2486539.1"/>
    <property type="molecule type" value="Genomic_DNA"/>
</dbReference>
<dbReference type="Pfam" id="PF12833">
    <property type="entry name" value="HTH_18"/>
    <property type="match status" value="1"/>
</dbReference>
<keyword evidence="6" id="KW-1185">Reference proteome</keyword>
<keyword evidence="3" id="KW-0804">Transcription</keyword>
<reference evidence="5 6" key="1">
    <citation type="submission" date="2024-10" db="EMBL/GenBank/DDBJ databases">
        <title>The Natural Products Discovery Center: Release of the First 8490 Sequenced Strains for Exploring Actinobacteria Biosynthetic Diversity.</title>
        <authorList>
            <person name="Kalkreuter E."/>
            <person name="Kautsar S.A."/>
            <person name="Yang D."/>
            <person name="Bader C.D."/>
            <person name="Teijaro C.N."/>
            <person name="Fluegel L."/>
            <person name="Davis C.M."/>
            <person name="Simpson J.R."/>
            <person name="Lauterbach L."/>
            <person name="Steele A.D."/>
            <person name="Gui C."/>
            <person name="Meng S."/>
            <person name="Li G."/>
            <person name="Viehrig K."/>
            <person name="Ye F."/>
            <person name="Su P."/>
            <person name="Kiefer A.F."/>
            <person name="Nichols A."/>
            <person name="Cepeda A.J."/>
            <person name="Yan W."/>
            <person name="Fan B."/>
            <person name="Jiang Y."/>
            <person name="Adhikari A."/>
            <person name="Zheng C.-J."/>
            <person name="Schuster L."/>
            <person name="Cowan T.M."/>
            <person name="Smanski M.J."/>
            <person name="Chevrette M.G."/>
            <person name="De Carvalho L.P.S."/>
            <person name="Shen B."/>
        </authorList>
    </citation>
    <scope>NUCLEOTIDE SEQUENCE [LARGE SCALE GENOMIC DNA]</scope>
    <source>
        <strain evidence="5 6">NPDC019481</strain>
    </source>
</reference>
<dbReference type="InterPro" id="IPR050204">
    <property type="entry name" value="AraC_XylS_family_regulators"/>
</dbReference>
<dbReference type="PANTHER" id="PTHR46796:SF12">
    <property type="entry name" value="HTH-TYPE DNA-BINDING TRANSCRIPTIONAL ACTIVATOR EUTR"/>
    <property type="match status" value="1"/>
</dbReference>
<feature type="domain" description="HTH araC/xylS-type" evidence="4">
    <location>
        <begin position="226"/>
        <end position="329"/>
    </location>
</feature>
<evidence type="ECO:0000313" key="5">
    <source>
        <dbReference type="EMBL" id="MFI2486539.1"/>
    </source>
</evidence>
<evidence type="ECO:0000313" key="6">
    <source>
        <dbReference type="Proteomes" id="UP001611580"/>
    </source>
</evidence>
<dbReference type="SUPFAM" id="SSF46689">
    <property type="entry name" value="Homeodomain-like"/>
    <property type="match status" value="2"/>
</dbReference>
<dbReference type="PROSITE" id="PS01124">
    <property type="entry name" value="HTH_ARAC_FAMILY_2"/>
    <property type="match status" value="1"/>
</dbReference>
<organism evidence="5 6">
    <name type="scientific">Promicromonospora kroppenstedtii</name>
    <dbReference type="NCBI Taxonomy" id="440482"/>
    <lineage>
        <taxon>Bacteria</taxon>
        <taxon>Bacillati</taxon>
        <taxon>Actinomycetota</taxon>
        <taxon>Actinomycetes</taxon>
        <taxon>Micrococcales</taxon>
        <taxon>Promicromonosporaceae</taxon>
        <taxon>Promicromonospora</taxon>
    </lineage>
</organism>
<dbReference type="PANTHER" id="PTHR46796">
    <property type="entry name" value="HTH-TYPE TRANSCRIPTIONAL ACTIVATOR RHAS-RELATED"/>
    <property type="match status" value="1"/>
</dbReference>
<dbReference type="InterPro" id="IPR018060">
    <property type="entry name" value="HTH_AraC"/>
</dbReference>
<evidence type="ECO:0000259" key="4">
    <source>
        <dbReference type="PROSITE" id="PS01124"/>
    </source>
</evidence>
<proteinExistence type="predicted"/>
<evidence type="ECO:0000256" key="1">
    <source>
        <dbReference type="ARBA" id="ARBA00023015"/>
    </source>
</evidence>
<dbReference type="SMART" id="SM00342">
    <property type="entry name" value="HTH_ARAC"/>
    <property type="match status" value="1"/>
</dbReference>
<accession>A0ABW7XGB7</accession>
<comment type="caution">
    <text evidence="5">The sequence shown here is derived from an EMBL/GenBank/DDBJ whole genome shotgun (WGS) entry which is preliminary data.</text>
</comment>
<gene>
    <name evidence="5" type="ORF">ACH47X_06485</name>
</gene>
<keyword evidence="2" id="KW-0238">DNA-binding</keyword>
<name>A0ABW7XGB7_9MICO</name>
<sequence length="334" mass="37045">MFRRYPVPLAGHQIFSTTDPESARDEVARTLFPHELRLEDDDRPFEAAIRSARLRTVSITVLAYGCGVELVAERVAATYVVAHALVGRATFDVGRHTVAVRPGTAVVLTPGELLRVRWSAGSVLMVIAVDRAALEEELDTWVDADPDVPLRFEPAVDVWESPAAGWWSAVDNVVEDLDSPAPMLRHPAAASAAERGLLVGLLLAVPHSRSGRLWEKPPPVGPEWLRRATDLVEQLPHRTWTVPDLARAANTSTRALHDGFRRWLGTTPMEYQRQVRLRRAWVELRTADPGAESTTVTEVASRLGFTNLGRFAAGYRQRFGELPSVTLQRARDGY</sequence>
<evidence type="ECO:0000256" key="3">
    <source>
        <dbReference type="ARBA" id="ARBA00023163"/>
    </source>
</evidence>
<protein>
    <submittedName>
        <fullName evidence="5">AraC family transcriptional regulator</fullName>
    </submittedName>
</protein>
<dbReference type="RefSeq" id="WP_397402528.1">
    <property type="nucleotide sequence ID" value="NZ_JBIRYI010000003.1"/>
</dbReference>
<keyword evidence="1" id="KW-0805">Transcription regulation</keyword>
<dbReference type="InterPro" id="IPR035418">
    <property type="entry name" value="AraC-bd_2"/>
</dbReference>
<dbReference type="Pfam" id="PF14525">
    <property type="entry name" value="AraC_binding_2"/>
    <property type="match status" value="1"/>
</dbReference>